<dbReference type="Proteomes" id="UP000223849">
    <property type="component" value="Segment"/>
</dbReference>
<proteinExistence type="predicted"/>
<sequence length="77" mass="8624">MTVDGVKKRSPEQGRIVITLEYDVPRSYWHQYAEGRKITVTDAVDCLRLNVQDWEAGELSLAELIDGASEISVTATK</sequence>
<keyword evidence="2" id="KW-1185">Reference proteome</keyword>
<organism evidence="1 2">
    <name type="scientific">Mycobacterium phage Lumos</name>
    <dbReference type="NCBI Taxonomy" id="1701852"/>
    <lineage>
        <taxon>Viruses</taxon>
        <taxon>Duplodnaviria</taxon>
        <taxon>Heunggongvirae</taxon>
        <taxon>Uroviricota</taxon>
        <taxon>Caudoviricetes</taxon>
        <taxon>Vilmaviridae</taxon>
        <taxon>Lclasvirinae</taxon>
        <taxon>Lumosvirus</taxon>
        <taxon>Lumosvirus lumos</taxon>
    </lineage>
</organism>
<dbReference type="EMBL" id="KT372003">
    <property type="protein sequence ID" value="ALA06570.1"/>
    <property type="molecule type" value="Genomic_DNA"/>
</dbReference>
<evidence type="ECO:0000313" key="2">
    <source>
        <dbReference type="Proteomes" id="UP000223849"/>
    </source>
</evidence>
<protein>
    <submittedName>
        <fullName evidence="1">Uncharacterized protein</fullName>
    </submittedName>
</protein>
<gene>
    <name evidence="1" type="ORF">SEA_LUMOS_55</name>
</gene>
<accession>A0A0K2CLX0</accession>
<name>A0A0K2CLX0_9CAUD</name>
<evidence type="ECO:0000313" key="1">
    <source>
        <dbReference type="EMBL" id="ALA06570.1"/>
    </source>
</evidence>
<reference evidence="1 2" key="1">
    <citation type="submission" date="2015-08" db="EMBL/GenBank/DDBJ databases">
        <authorList>
            <person name="Davis N."/>
            <person name="Domingos A."/>
            <person name="Holland C."/>
            <person name="Houk L.J."/>
            <person name="Hueter N."/>
            <person name="Molina L."/>
            <person name="Sontag M."/>
            <person name="Saintfleur O."/>
            <person name="Swinford C."/>
            <person name="Villalobos-Ayala K."/>
            <person name="Carroll M."/>
            <person name="Cottrell-Yongye A."/>
            <person name="D'Elia T."/>
            <person name="Delesalle V.A."/>
            <person name="Bradley K.W."/>
            <person name="Asai D.J."/>
            <person name="Bowman C.A."/>
            <person name="Russell D.A."/>
            <person name="Pope W.H."/>
            <person name="Jacobs-Sera D."/>
            <person name="Hendrix R.W."/>
            <person name="Hatfull G.F."/>
        </authorList>
    </citation>
    <scope>NUCLEOTIDE SEQUENCE [LARGE SCALE GENOMIC DNA]</scope>
</reference>